<dbReference type="FunFam" id="1.10.150.20:FF:000003">
    <property type="entry name" value="DNA polymerase I"/>
    <property type="match status" value="1"/>
</dbReference>
<dbReference type="EMBL" id="FPKV01000001">
    <property type="protein sequence ID" value="SFZ90711.1"/>
    <property type="molecule type" value="Genomic_DNA"/>
</dbReference>
<dbReference type="SUPFAM" id="SSF56672">
    <property type="entry name" value="DNA/RNA polymerases"/>
    <property type="match status" value="1"/>
</dbReference>
<dbReference type="GO" id="GO:0006302">
    <property type="term" value="P:double-strand break repair"/>
    <property type="evidence" value="ECO:0007669"/>
    <property type="project" value="TreeGrafter"/>
</dbReference>
<dbReference type="SUPFAM" id="SSF53098">
    <property type="entry name" value="Ribonuclease H-like"/>
    <property type="match status" value="1"/>
</dbReference>
<dbReference type="InterPro" id="IPR012337">
    <property type="entry name" value="RNaseH-like_sf"/>
</dbReference>
<evidence type="ECO:0000256" key="16">
    <source>
        <dbReference type="RuleBase" id="RU004460"/>
    </source>
</evidence>
<dbReference type="InterPro" id="IPR002421">
    <property type="entry name" value="5-3_exonuclease"/>
</dbReference>
<dbReference type="InterPro" id="IPR019760">
    <property type="entry name" value="DNA-dir_DNA_pol_A_CS"/>
</dbReference>
<dbReference type="InterPro" id="IPR043502">
    <property type="entry name" value="DNA/RNA_pol_sf"/>
</dbReference>
<evidence type="ECO:0000256" key="9">
    <source>
        <dbReference type="ARBA" id="ARBA00022801"/>
    </source>
</evidence>
<keyword evidence="9 16" id="KW-0378">Hydrolase</keyword>
<keyword evidence="8 16" id="KW-0227">DNA damage</keyword>
<feature type="domain" description="DNA-directed DNA polymerase family A palm" evidence="20">
    <location>
        <begin position="705"/>
        <end position="912"/>
    </location>
</feature>
<dbReference type="GO" id="GO:0006261">
    <property type="term" value="P:DNA-templated DNA replication"/>
    <property type="evidence" value="ECO:0007669"/>
    <property type="project" value="UniProtKB-UniRule"/>
</dbReference>
<dbReference type="Gene3D" id="3.30.70.370">
    <property type="match status" value="1"/>
</dbReference>
<dbReference type="GO" id="GO:0008408">
    <property type="term" value="F:3'-5' exonuclease activity"/>
    <property type="evidence" value="ECO:0007669"/>
    <property type="project" value="UniProtKB-UniRule"/>
</dbReference>
<sequence>MSDQKRLFLVDAYALIFRGYYAFIKNPRINSKGVDTSAIMGFMNSLLDVIKRERPDHLAVCFDKGGSADRVEMFEAYKANRDATPEAIKIAVPYIQDILKAMHIPIMVKEGFEADDVIGTLSKQAEKEGYKTFMVTPDKDFAQLVSENIFMYRPVFGGGYETWGIPEVQKKFEVTDPLQVIDFLGMMGDSSDNIPGLPGVGEKTAKKFLAQYGSMENLLANTHELKGKMKEKIEAAKELGMLSKKLATIMLDVPVEFHAENFEMSHPDIPKVTEIFQELEFRRLIDNFTKAFSVEATAETATQETSSEAKATPQETKSAGAGQFSLFGADPSSSKEAEPVSEFTRKTTKTSSHFYQSVASGMATKLFVKNLMNQTSVCFDTETTSLNPLVAELVGIAFSWEVGKGFYLPFPENREEAQELIEQLRPFFESENIEKIGQNLKYDIKVLAKYNIDVKGKFFDTMLAHYLINPDMRHSMDVLAETYLNYTPIPIEALIGKKGKNQGNMRDVPLEKQTEYAVEDADITLQLKEHFEKELGEANTQKLFDDIEIPLLRVLAAMELEGINLDKDFLNSLSEQLTIDIKALETIIYTEAGEEFNIASPKQLGDILFDKMKLVDKPKKTKTGQYATSEDILSYLAKDHEIIQHILDFRGLSKLKSTYVDALPNQVEPSTGRVHTDYMQTVAATGRLSSNNPNLQNIPIRTERGRQVRKAFIPRNEDYTLLAADYSQIELRIIAALSKEETMIEAFKNGEDIHASTASKVFNVPLEAVTREQRGNAKTVNFGIIYGVSAFGLSNQTDLSRGEAKELIDTYYETYPKLRAYMSELVDFARDNGYVQTVLGRRRYLKDINSRNAVVRGAAERNAVNAPIQGSAADIIKIAMINIYNKLEAGNYKTKMLLQVHDELVFDVYKPELKDMKTLIKTEMENAFTLDVPLDVEVGVGADWLEAH</sequence>
<evidence type="ECO:0000256" key="12">
    <source>
        <dbReference type="ARBA" id="ARBA00023125"/>
    </source>
</evidence>
<dbReference type="OrthoDB" id="9806424at2"/>
<proteinExistence type="inferred from homology"/>
<keyword evidence="11 16" id="KW-0239">DNA-directed DNA polymerase</keyword>
<feature type="domain" description="5'-3' exonuclease" evidence="19">
    <location>
        <begin position="5"/>
        <end position="265"/>
    </location>
</feature>
<evidence type="ECO:0000256" key="2">
    <source>
        <dbReference type="ARBA" id="ARBA00012417"/>
    </source>
</evidence>
<dbReference type="STRING" id="369401.SAMN05428642_1011095"/>
<dbReference type="NCBIfam" id="NF004397">
    <property type="entry name" value="PRK05755.1"/>
    <property type="match status" value="1"/>
</dbReference>
<dbReference type="InterPro" id="IPR036279">
    <property type="entry name" value="5-3_exonuclease_C_sf"/>
</dbReference>
<keyword evidence="6 16" id="KW-0235">DNA replication</keyword>
<keyword evidence="4 16" id="KW-0808">Transferase</keyword>
<dbReference type="PROSITE" id="PS00447">
    <property type="entry name" value="DNA_POLYMERASE_A"/>
    <property type="match status" value="1"/>
</dbReference>
<keyword evidence="10 16" id="KW-0269">Exonuclease</keyword>
<dbReference type="Pfam" id="PF01612">
    <property type="entry name" value="DNA_pol_A_exo1"/>
    <property type="match status" value="1"/>
</dbReference>
<dbReference type="AlphaFoldDB" id="A0A1K2IEA7"/>
<dbReference type="PANTHER" id="PTHR10133:SF27">
    <property type="entry name" value="DNA POLYMERASE NU"/>
    <property type="match status" value="1"/>
</dbReference>
<evidence type="ECO:0000256" key="17">
    <source>
        <dbReference type="SAM" id="MobiDB-lite"/>
    </source>
</evidence>
<dbReference type="InterPro" id="IPR036397">
    <property type="entry name" value="RNaseH_sf"/>
</dbReference>
<keyword evidence="7" id="KW-0540">Nuclease</keyword>
<dbReference type="InterPro" id="IPR001098">
    <property type="entry name" value="DNA-dir_DNA_pol_A_palm_dom"/>
</dbReference>
<evidence type="ECO:0000256" key="1">
    <source>
        <dbReference type="ARBA" id="ARBA00007705"/>
    </source>
</evidence>
<dbReference type="InterPro" id="IPR020045">
    <property type="entry name" value="DNA_polI_H3TH"/>
</dbReference>
<dbReference type="NCBIfam" id="TIGR00593">
    <property type="entry name" value="pola"/>
    <property type="match status" value="1"/>
</dbReference>
<evidence type="ECO:0000256" key="10">
    <source>
        <dbReference type="ARBA" id="ARBA00022839"/>
    </source>
</evidence>
<dbReference type="GO" id="GO:0003677">
    <property type="term" value="F:DNA binding"/>
    <property type="evidence" value="ECO:0007669"/>
    <property type="project" value="UniProtKB-UniRule"/>
</dbReference>
<dbReference type="Pfam" id="PF01367">
    <property type="entry name" value="5_3_exonuc"/>
    <property type="match status" value="1"/>
</dbReference>
<dbReference type="InterPro" id="IPR018320">
    <property type="entry name" value="DNA_polymerase_1"/>
</dbReference>
<evidence type="ECO:0000256" key="11">
    <source>
        <dbReference type="ARBA" id="ARBA00022932"/>
    </source>
</evidence>
<dbReference type="Gene3D" id="1.20.1060.10">
    <property type="entry name" value="Taq DNA Polymerase, Chain T, domain 4"/>
    <property type="match status" value="1"/>
</dbReference>
<name>A0A1K2IEA7_9FLAO</name>
<dbReference type="GO" id="GO:0003887">
    <property type="term" value="F:DNA-directed DNA polymerase activity"/>
    <property type="evidence" value="ECO:0007669"/>
    <property type="project" value="UniProtKB-UniRule"/>
</dbReference>
<dbReference type="InterPro" id="IPR008918">
    <property type="entry name" value="HhH2"/>
</dbReference>
<dbReference type="FunFam" id="1.10.150.20:FF:000002">
    <property type="entry name" value="DNA polymerase I"/>
    <property type="match status" value="1"/>
</dbReference>
<keyword evidence="5 16" id="KW-0548">Nucleotidyltransferase</keyword>
<organism evidence="21 22">
    <name type="scientific">Flaviramulus basaltis</name>
    <dbReference type="NCBI Taxonomy" id="369401"/>
    <lineage>
        <taxon>Bacteria</taxon>
        <taxon>Pseudomonadati</taxon>
        <taxon>Bacteroidota</taxon>
        <taxon>Flavobacteriia</taxon>
        <taxon>Flavobacteriales</taxon>
        <taxon>Flavobacteriaceae</taxon>
        <taxon>Flaviramulus</taxon>
    </lineage>
</organism>
<dbReference type="Proteomes" id="UP000182544">
    <property type="component" value="Unassembled WGS sequence"/>
</dbReference>
<dbReference type="PRINTS" id="PR00868">
    <property type="entry name" value="DNAPOLI"/>
</dbReference>
<dbReference type="InterPro" id="IPR020046">
    <property type="entry name" value="5-3_exonucl_a-hlix_arch_N"/>
</dbReference>
<evidence type="ECO:0000256" key="7">
    <source>
        <dbReference type="ARBA" id="ARBA00022722"/>
    </source>
</evidence>
<evidence type="ECO:0000256" key="8">
    <source>
        <dbReference type="ARBA" id="ARBA00022763"/>
    </source>
</evidence>
<comment type="function">
    <text evidence="16">In addition to polymerase activity, this DNA polymerase exhibits 3'-5' and 5'-3' exonuclease activity.</text>
</comment>
<evidence type="ECO:0000259" key="18">
    <source>
        <dbReference type="SMART" id="SM00474"/>
    </source>
</evidence>
<comment type="catalytic activity">
    <reaction evidence="14 16">
        <text>DNA(n) + a 2'-deoxyribonucleoside 5'-triphosphate = DNA(n+1) + diphosphate</text>
        <dbReference type="Rhea" id="RHEA:22508"/>
        <dbReference type="Rhea" id="RHEA-COMP:17339"/>
        <dbReference type="Rhea" id="RHEA-COMP:17340"/>
        <dbReference type="ChEBI" id="CHEBI:33019"/>
        <dbReference type="ChEBI" id="CHEBI:61560"/>
        <dbReference type="ChEBI" id="CHEBI:173112"/>
        <dbReference type="EC" id="2.7.7.7"/>
    </reaction>
</comment>
<reference evidence="21 22" key="1">
    <citation type="submission" date="2016-10" db="EMBL/GenBank/DDBJ databases">
        <authorList>
            <person name="de Groot N.N."/>
        </authorList>
    </citation>
    <scope>NUCLEOTIDE SEQUENCE [LARGE SCALE GENOMIC DNA]</scope>
    <source>
        <strain evidence="21 22">DSM 18180</strain>
    </source>
</reference>
<gene>
    <name evidence="16" type="primary">polA</name>
    <name evidence="21" type="ORF">SAMN05428642_1011095</name>
</gene>
<dbReference type="SMART" id="SM00474">
    <property type="entry name" value="35EXOc"/>
    <property type="match status" value="1"/>
</dbReference>
<evidence type="ECO:0000256" key="4">
    <source>
        <dbReference type="ARBA" id="ARBA00022679"/>
    </source>
</evidence>
<dbReference type="SUPFAM" id="SSF47807">
    <property type="entry name" value="5' to 3' exonuclease, C-terminal subdomain"/>
    <property type="match status" value="1"/>
</dbReference>
<dbReference type="GO" id="GO:0008409">
    <property type="term" value="F:5'-3' exonuclease activity"/>
    <property type="evidence" value="ECO:0007669"/>
    <property type="project" value="UniProtKB-UniRule"/>
</dbReference>
<evidence type="ECO:0000256" key="3">
    <source>
        <dbReference type="ARBA" id="ARBA00020311"/>
    </source>
</evidence>
<dbReference type="Gene3D" id="1.10.150.20">
    <property type="entry name" value="5' to 3' exonuclease, C-terminal subdomain"/>
    <property type="match status" value="2"/>
</dbReference>
<comment type="similarity">
    <text evidence="1 16">Belongs to the DNA polymerase type-A family.</text>
</comment>
<evidence type="ECO:0000256" key="14">
    <source>
        <dbReference type="ARBA" id="ARBA00049244"/>
    </source>
</evidence>
<keyword evidence="13 16" id="KW-0234">DNA repair</keyword>
<evidence type="ECO:0000256" key="6">
    <source>
        <dbReference type="ARBA" id="ARBA00022705"/>
    </source>
</evidence>
<dbReference type="InterPro" id="IPR002562">
    <property type="entry name" value="3'-5'_exonuclease_dom"/>
</dbReference>
<dbReference type="CDD" id="cd09898">
    <property type="entry name" value="H3TH_53EXO"/>
    <property type="match status" value="1"/>
</dbReference>
<dbReference type="SMART" id="SM00482">
    <property type="entry name" value="POLAc"/>
    <property type="match status" value="1"/>
</dbReference>
<feature type="domain" description="3'-5' exonuclease" evidence="18">
    <location>
        <begin position="355"/>
        <end position="536"/>
    </location>
</feature>
<feature type="region of interest" description="Disordered" evidence="17">
    <location>
        <begin position="299"/>
        <end position="343"/>
    </location>
</feature>
<protein>
    <recommendedName>
        <fullName evidence="3 15">DNA polymerase I</fullName>
        <ecNumber evidence="2 15">2.7.7.7</ecNumber>
    </recommendedName>
</protein>
<evidence type="ECO:0000259" key="20">
    <source>
        <dbReference type="SMART" id="SM00482"/>
    </source>
</evidence>
<evidence type="ECO:0000313" key="21">
    <source>
        <dbReference type="EMBL" id="SFZ90711.1"/>
    </source>
</evidence>
<dbReference type="SUPFAM" id="SSF88723">
    <property type="entry name" value="PIN domain-like"/>
    <property type="match status" value="1"/>
</dbReference>
<dbReference type="SMART" id="SM00475">
    <property type="entry name" value="53EXOc"/>
    <property type="match status" value="1"/>
</dbReference>
<dbReference type="CDD" id="cd08637">
    <property type="entry name" value="DNA_pol_A_pol_I_C"/>
    <property type="match status" value="1"/>
</dbReference>
<evidence type="ECO:0000313" key="22">
    <source>
        <dbReference type="Proteomes" id="UP000182544"/>
    </source>
</evidence>
<dbReference type="Gene3D" id="3.30.420.10">
    <property type="entry name" value="Ribonuclease H-like superfamily/Ribonuclease H"/>
    <property type="match status" value="1"/>
</dbReference>
<dbReference type="CDD" id="cd09859">
    <property type="entry name" value="PIN_53EXO"/>
    <property type="match status" value="1"/>
</dbReference>
<feature type="compositionally biased region" description="Low complexity" evidence="17">
    <location>
        <begin position="299"/>
        <end position="312"/>
    </location>
</feature>
<dbReference type="RefSeq" id="WP_072400707.1">
    <property type="nucleotide sequence ID" value="NZ_FPKV01000001.1"/>
</dbReference>
<dbReference type="Pfam" id="PF00476">
    <property type="entry name" value="DNA_pol_A"/>
    <property type="match status" value="1"/>
</dbReference>
<evidence type="ECO:0000256" key="15">
    <source>
        <dbReference type="NCBIfam" id="TIGR00593"/>
    </source>
</evidence>
<dbReference type="EC" id="2.7.7.7" evidence="2 15"/>
<dbReference type="InterPro" id="IPR029060">
    <property type="entry name" value="PIN-like_dom_sf"/>
</dbReference>
<evidence type="ECO:0000259" key="19">
    <source>
        <dbReference type="SMART" id="SM00475"/>
    </source>
</evidence>
<accession>A0A1K2IEA7</accession>
<dbReference type="Pfam" id="PF02739">
    <property type="entry name" value="5_3_exonuc_N"/>
    <property type="match status" value="1"/>
</dbReference>
<dbReference type="FunFam" id="1.20.1060.10:FF:000001">
    <property type="entry name" value="DNA polymerase I"/>
    <property type="match status" value="1"/>
</dbReference>
<keyword evidence="22" id="KW-1185">Reference proteome</keyword>
<dbReference type="CDD" id="cd06139">
    <property type="entry name" value="DNA_polA_I_Ecoli_like_exo"/>
    <property type="match status" value="1"/>
</dbReference>
<evidence type="ECO:0000256" key="5">
    <source>
        <dbReference type="ARBA" id="ARBA00022695"/>
    </source>
</evidence>
<keyword evidence="12 16" id="KW-0238">DNA-binding</keyword>
<evidence type="ECO:0000256" key="13">
    <source>
        <dbReference type="ARBA" id="ARBA00023204"/>
    </source>
</evidence>
<dbReference type="InterPro" id="IPR002298">
    <property type="entry name" value="DNA_polymerase_A"/>
</dbReference>
<dbReference type="PANTHER" id="PTHR10133">
    <property type="entry name" value="DNA POLYMERASE I"/>
    <property type="match status" value="1"/>
</dbReference>
<dbReference type="SMART" id="SM00279">
    <property type="entry name" value="HhH2"/>
    <property type="match status" value="1"/>
</dbReference>
<dbReference type="Gene3D" id="3.40.50.1010">
    <property type="entry name" value="5'-nuclease"/>
    <property type="match status" value="1"/>
</dbReference>